<dbReference type="FunFam" id="3.90.1170.10:FF:000001">
    <property type="entry name" value="50S ribosomal protein L16"/>
    <property type="match status" value="1"/>
</dbReference>
<keyword evidence="7" id="KW-0694">RNA-binding</keyword>
<accession>A0AAU7QV69</accession>
<sequence length="138" mass="15975">MLEPKKIKHLKVQKNILKGPSTRGTKLIFGNYGIKSIDKFKFITQKQIESARISISKFLRNNGKLFIKIFPYKPITKKPQEVRMGKGKGAFEMWVSPVRSGKIIFELKNMEYLEAKKALIAASHKLPIKTKFIYLNYD</sequence>
<proteinExistence type="inferred from homology"/>
<dbReference type="PANTHER" id="PTHR12220">
    <property type="entry name" value="50S/60S RIBOSOMAL PROTEIN L16"/>
    <property type="match status" value="1"/>
</dbReference>
<evidence type="ECO:0000256" key="5">
    <source>
        <dbReference type="ARBA" id="ARBA00023274"/>
    </source>
</evidence>
<evidence type="ECO:0000256" key="2">
    <source>
        <dbReference type="ARBA" id="ARBA00022555"/>
    </source>
</evidence>
<dbReference type="SUPFAM" id="SSF54686">
    <property type="entry name" value="Ribosomal protein L16p/L10e"/>
    <property type="match status" value="1"/>
</dbReference>
<name>A0AAU7QV69_9FLAO</name>
<reference evidence="8" key="1">
    <citation type="submission" date="2024-06" db="EMBL/GenBank/DDBJ databases">
        <title>Diversity, functionality, and evolutionary history of bacterial symbionts in false click beetles (Coleoptera, Throscidae).</title>
        <authorList>
            <person name="Wierz J.C."/>
            <person name="Malm H."/>
            <person name="Kaltenpoth M."/>
            <person name="Engl T."/>
        </authorList>
    </citation>
    <scope>NUCLEOTIDE SEQUENCE</scope>
    <source>
        <strain evidence="8">AspAUS03</strain>
    </source>
</reference>
<dbReference type="InterPro" id="IPR000114">
    <property type="entry name" value="Ribosomal_uL16_bact-type"/>
</dbReference>
<dbReference type="Pfam" id="PF00252">
    <property type="entry name" value="Ribosomal_L16"/>
    <property type="match status" value="1"/>
</dbReference>
<keyword evidence="2 7" id="KW-0820">tRNA-binding</keyword>
<gene>
    <name evidence="8" type="primary">rplP</name>
    <name evidence="8" type="ORF">ABPD24_00525</name>
</gene>
<evidence type="ECO:0000256" key="6">
    <source>
        <dbReference type="RuleBase" id="RU004413"/>
    </source>
</evidence>
<dbReference type="AlphaFoldDB" id="A0AAU7QV69"/>
<evidence type="ECO:0000256" key="1">
    <source>
        <dbReference type="ARBA" id="ARBA00008931"/>
    </source>
</evidence>
<keyword evidence="5 6" id="KW-0687">Ribonucleoprotein</keyword>
<dbReference type="PROSITE" id="PS00701">
    <property type="entry name" value="RIBOSOMAL_L16_2"/>
    <property type="match status" value="1"/>
</dbReference>
<dbReference type="InterPro" id="IPR020798">
    <property type="entry name" value="Ribosomal_uL16_CS"/>
</dbReference>
<dbReference type="EMBL" id="CP157897">
    <property type="protein sequence ID" value="XBT18790.1"/>
    <property type="molecule type" value="Genomic_DNA"/>
</dbReference>
<dbReference type="PRINTS" id="PR00060">
    <property type="entry name" value="RIBOSOMALL16"/>
</dbReference>
<dbReference type="CDD" id="cd01433">
    <property type="entry name" value="Ribosomal_L16_L10e"/>
    <property type="match status" value="1"/>
</dbReference>
<dbReference type="GO" id="GO:0019843">
    <property type="term" value="F:rRNA binding"/>
    <property type="evidence" value="ECO:0007669"/>
    <property type="project" value="UniProtKB-KW"/>
</dbReference>
<evidence type="ECO:0000256" key="3">
    <source>
        <dbReference type="ARBA" id="ARBA00022730"/>
    </source>
</evidence>
<dbReference type="Gene3D" id="3.90.1170.10">
    <property type="entry name" value="Ribosomal protein L10e/L16"/>
    <property type="match status" value="1"/>
</dbReference>
<dbReference type="InterPro" id="IPR016180">
    <property type="entry name" value="Ribosomal_uL16_dom"/>
</dbReference>
<evidence type="ECO:0000313" key="8">
    <source>
        <dbReference type="EMBL" id="XBT18790.1"/>
    </source>
</evidence>
<dbReference type="GO" id="GO:0022625">
    <property type="term" value="C:cytosolic large ribosomal subunit"/>
    <property type="evidence" value="ECO:0007669"/>
    <property type="project" value="TreeGrafter"/>
</dbReference>
<dbReference type="NCBIfam" id="TIGR01164">
    <property type="entry name" value="rplP_bact"/>
    <property type="match status" value="1"/>
</dbReference>
<keyword evidence="3 7" id="KW-0699">rRNA-binding</keyword>
<dbReference type="PANTHER" id="PTHR12220:SF13">
    <property type="entry name" value="LARGE RIBOSOMAL SUBUNIT PROTEIN UL16M"/>
    <property type="match status" value="1"/>
</dbReference>
<protein>
    <recommendedName>
        <fullName evidence="7">50S ribosomal protein L16</fullName>
    </recommendedName>
</protein>
<comment type="similarity">
    <text evidence="1 6">Belongs to the universal ribosomal protein uL16 family.</text>
</comment>
<dbReference type="GO" id="GO:0006412">
    <property type="term" value="P:translation"/>
    <property type="evidence" value="ECO:0007669"/>
    <property type="project" value="InterPro"/>
</dbReference>
<keyword evidence="4 6" id="KW-0689">Ribosomal protein</keyword>
<evidence type="ECO:0000256" key="7">
    <source>
        <dbReference type="RuleBase" id="RU004414"/>
    </source>
</evidence>
<evidence type="ECO:0000256" key="4">
    <source>
        <dbReference type="ARBA" id="ARBA00022980"/>
    </source>
</evidence>
<comment type="function">
    <text evidence="7">Binds 23S rRNA and is also seen to make contacts with the A and possibly P site tRNAs.</text>
</comment>
<organism evidence="8">
    <name type="scientific">Candidatus Shikimatogenerans sp. AspAUS03</name>
    <dbReference type="NCBI Taxonomy" id="3158563"/>
    <lineage>
        <taxon>Bacteria</taxon>
        <taxon>Pseudomonadati</taxon>
        <taxon>Bacteroidota</taxon>
        <taxon>Flavobacteriia</taxon>
        <taxon>Flavobacteriales</taxon>
        <taxon>Candidatus Shikimatogenerans</taxon>
    </lineage>
</organism>
<dbReference type="InterPro" id="IPR047873">
    <property type="entry name" value="Ribosomal_uL16"/>
</dbReference>
<dbReference type="GO" id="GO:0000049">
    <property type="term" value="F:tRNA binding"/>
    <property type="evidence" value="ECO:0007669"/>
    <property type="project" value="UniProtKB-KW"/>
</dbReference>
<dbReference type="GO" id="GO:0003735">
    <property type="term" value="F:structural constituent of ribosome"/>
    <property type="evidence" value="ECO:0007669"/>
    <property type="project" value="InterPro"/>
</dbReference>
<dbReference type="InterPro" id="IPR036920">
    <property type="entry name" value="Ribosomal_uL16_sf"/>
</dbReference>
<comment type="subunit">
    <text evidence="7">Part of the 50S ribosomal subunit.</text>
</comment>